<evidence type="ECO:0000313" key="2">
    <source>
        <dbReference type="Proteomes" id="UP000032142"/>
    </source>
</evidence>
<sequence>MYTIVQILTFHSQSCYTFQMYVDQIHNHIVIHFSECPLNRLELLRILE</sequence>
<dbReference type="AlphaFoldDB" id="A0A0B0MSQ7"/>
<evidence type="ECO:0000313" key="1">
    <source>
        <dbReference type="EMBL" id="KHG01971.1"/>
    </source>
</evidence>
<protein>
    <submittedName>
        <fullName evidence="1">Uncharacterized protein</fullName>
    </submittedName>
</protein>
<dbReference type="EMBL" id="JRRC01231041">
    <property type="protein sequence ID" value="KHG01971.1"/>
    <property type="molecule type" value="Genomic_DNA"/>
</dbReference>
<proteinExistence type="predicted"/>
<comment type="caution">
    <text evidence="1">The sequence shown here is derived from an EMBL/GenBank/DDBJ whole genome shotgun (WGS) entry which is preliminary data.</text>
</comment>
<reference evidence="2" key="1">
    <citation type="submission" date="2014-09" db="EMBL/GenBank/DDBJ databases">
        <authorList>
            <person name="Mudge J."/>
            <person name="Ramaraj T."/>
            <person name="Lindquist I.E."/>
            <person name="Bharti A.K."/>
            <person name="Sundararajan A."/>
            <person name="Cameron C.T."/>
            <person name="Woodward J.E."/>
            <person name="May G.D."/>
            <person name="Brubaker C."/>
            <person name="Broadhvest J."/>
            <person name="Wilkins T.A."/>
        </authorList>
    </citation>
    <scope>NUCLEOTIDE SEQUENCE</scope>
    <source>
        <strain evidence="2">cv. AKA8401</strain>
    </source>
</reference>
<keyword evidence="2" id="KW-1185">Reference proteome</keyword>
<dbReference type="Proteomes" id="UP000032142">
    <property type="component" value="Unassembled WGS sequence"/>
</dbReference>
<name>A0A0B0MSQ7_GOSAR</name>
<gene>
    <name evidence="1" type="ORF">F383_21608</name>
</gene>
<organism evidence="1 2">
    <name type="scientific">Gossypium arboreum</name>
    <name type="common">Tree cotton</name>
    <name type="synonym">Gossypium nanking</name>
    <dbReference type="NCBI Taxonomy" id="29729"/>
    <lineage>
        <taxon>Eukaryota</taxon>
        <taxon>Viridiplantae</taxon>
        <taxon>Streptophyta</taxon>
        <taxon>Embryophyta</taxon>
        <taxon>Tracheophyta</taxon>
        <taxon>Spermatophyta</taxon>
        <taxon>Magnoliopsida</taxon>
        <taxon>eudicotyledons</taxon>
        <taxon>Gunneridae</taxon>
        <taxon>Pentapetalae</taxon>
        <taxon>rosids</taxon>
        <taxon>malvids</taxon>
        <taxon>Malvales</taxon>
        <taxon>Malvaceae</taxon>
        <taxon>Malvoideae</taxon>
        <taxon>Gossypium</taxon>
    </lineage>
</organism>
<accession>A0A0B0MSQ7</accession>